<accession>A0ACC2MNE1</accession>
<evidence type="ECO:0000313" key="2">
    <source>
        <dbReference type="Proteomes" id="UP001234297"/>
    </source>
</evidence>
<reference evidence="1 2" key="1">
    <citation type="journal article" date="2022" name="Hortic Res">
        <title>A haplotype resolved chromosomal level avocado genome allows analysis of novel avocado genes.</title>
        <authorList>
            <person name="Nath O."/>
            <person name="Fletcher S.J."/>
            <person name="Hayward A."/>
            <person name="Shaw L.M."/>
            <person name="Masouleh A.K."/>
            <person name="Furtado A."/>
            <person name="Henry R.J."/>
            <person name="Mitter N."/>
        </authorList>
    </citation>
    <scope>NUCLEOTIDE SEQUENCE [LARGE SCALE GENOMIC DNA]</scope>
    <source>
        <strain evidence="2">cv. Hass</strain>
    </source>
</reference>
<proteinExistence type="predicted"/>
<protein>
    <submittedName>
        <fullName evidence="1">Uncharacterized protein</fullName>
    </submittedName>
</protein>
<name>A0ACC2MNE1_PERAE</name>
<organism evidence="1 2">
    <name type="scientific">Persea americana</name>
    <name type="common">Avocado</name>
    <dbReference type="NCBI Taxonomy" id="3435"/>
    <lineage>
        <taxon>Eukaryota</taxon>
        <taxon>Viridiplantae</taxon>
        <taxon>Streptophyta</taxon>
        <taxon>Embryophyta</taxon>
        <taxon>Tracheophyta</taxon>
        <taxon>Spermatophyta</taxon>
        <taxon>Magnoliopsida</taxon>
        <taxon>Magnoliidae</taxon>
        <taxon>Laurales</taxon>
        <taxon>Lauraceae</taxon>
        <taxon>Persea</taxon>
    </lineage>
</organism>
<sequence>MTVSPSMPENRYHVRSISLPSRSHPLAVRAEEEINKLRSWETSSTSTSETICIGLGGLGNLYNCVQDFLQLPLTQQSIAHHQQEKWVEEVLDGSVRLLDVCCETKAILSSIKEQVQALRFALRRRSSLKVDAYIRYRKKAKKDITKLLGTLKRMDDKCVTPPLFDQDQHLSVMVKMLRDLRAVTISVLTATSTFLSSSRPTPSKWSLVSKLMHKELVACEGAIKQMNEFENVDVNLSALSQHMLDKNAEVERMQVAQKHLEALELGVVQVEAGLECLFRRLIQIRVSFLNILSC</sequence>
<keyword evidence="2" id="KW-1185">Reference proteome</keyword>
<evidence type="ECO:0000313" key="1">
    <source>
        <dbReference type="EMBL" id="KAJ8647153.1"/>
    </source>
</evidence>
<dbReference type="EMBL" id="CM056809">
    <property type="protein sequence ID" value="KAJ8647153.1"/>
    <property type="molecule type" value="Genomic_DNA"/>
</dbReference>
<comment type="caution">
    <text evidence="1">The sequence shown here is derived from an EMBL/GenBank/DDBJ whole genome shotgun (WGS) entry which is preliminary data.</text>
</comment>
<gene>
    <name evidence="1" type="ORF">MRB53_000176</name>
</gene>
<dbReference type="Proteomes" id="UP001234297">
    <property type="component" value="Chromosome 1"/>
</dbReference>